<dbReference type="Proteomes" id="UP000040088">
    <property type="component" value="Unassembled WGS sequence"/>
</dbReference>
<dbReference type="InterPro" id="IPR044530">
    <property type="entry name" value="SicP"/>
</dbReference>
<dbReference type="CDD" id="cd17021">
    <property type="entry name" value="T3SC_IA_SicP-like"/>
    <property type="match status" value="1"/>
</dbReference>
<gene>
    <name evidence="1" type="primary">sicP</name>
    <name evidence="1" type="ORF">ERS008460_02680</name>
</gene>
<name>A0A0T9UF65_YERAE</name>
<dbReference type="SUPFAM" id="SSF69635">
    <property type="entry name" value="Type III secretory system chaperone-like"/>
    <property type="match status" value="1"/>
</dbReference>
<evidence type="ECO:0000313" key="2">
    <source>
        <dbReference type="Proteomes" id="UP000040088"/>
    </source>
</evidence>
<dbReference type="AlphaFoldDB" id="A0A0T9UF65"/>
<dbReference type="Gene3D" id="3.30.1460.10">
    <property type="match status" value="1"/>
</dbReference>
<accession>A0A0T9UF65</accession>
<reference evidence="2" key="1">
    <citation type="submission" date="2015-03" db="EMBL/GenBank/DDBJ databases">
        <authorList>
            <consortium name="Pathogen Informatics"/>
        </authorList>
    </citation>
    <scope>NUCLEOTIDE SEQUENCE [LARGE SCALE GENOMIC DNA]</scope>
    <source>
        <strain evidence="2">IP27925</strain>
    </source>
</reference>
<organism evidence="1 2">
    <name type="scientific">Yersinia aleksiciae</name>
    <dbReference type="NCBI Taxonomy" id="263819"/>
    <lineage>
        <taxon>Bacteria</taxon>
        <taxon>Pseudomonadati</taxon>
        <taxon>Pseudomonadota</taxon>
        <taxon>Gammaproteobacteria</taxon>
        <taxon>Enterobacterales</taxon>
        <taxon>Yersiniaceae</taxon>
        <taxon>Yersinia</taxon>
    </lineage>
</organism>
<proteinExistence type="predicted"/>
<dbReference type="GO" id="GO:0030254">
    <property type="term" value="P:protein secretion by the type III secretion system"/>
    <property type="evidence" value="ECO:0007669"/>
    <property type="project" value="InterPro"/>
</dbReference>
<dbReference type="EMBL" id="CQEM01000012">
    <property type="protein sequence ID" value="CNL37526.1"/>
    <property type="molecule type" value="Genomic_DNA"/>
</dbReference>
<evidence type="ECO:0000313" key="1">
    <source>
        <dbReference type="EMBL" id="CNL37526.1"/>
    </source>
</evidence>
<dbReference type="Pfam" id="PF05932">
    <property type="entry name" value="CesT"/>
    <property type="match status" value="1"/>
</dbReference>
<protein>
    <submittedName>
        <fullName evidence="1">Chaperone protein sicP</fullName>
    </submittedName>
</protein>
<dbReference type="RefSeq" id="WP_050126186.1">
    <property type="nucleotide sequence ID" value="NZ_CQEM01000012.1"/>
</dbReference>
<dbReference type="InterPro" id="IPR010261">
    <property type="entry name" value="Tir_chaperone"/>
</dbReference>
<sequence>MDANNLILQEFGQILGLPLSFDKNSQCILIIERKIIISIRANEERWIFHYLLTKNTQSLNNDVFPLCLKLNVILAERGSGSIAYLPDARQFIYVISTQIPSSGGEIEHLLEKIISTGEYIIAELKKHFPFLEYLSS</sequence>